<name>A0ACD1FV31_9EURO</name>
<reference evidence="1" key="1">
    <citation type="submission" date="2018-02" db="EMBL/GenBank/DDBJ databases">
        <title>The genomes of Aspergillus section Nigri reveals drivers in fungal speciation.</title>
        <authorList>
            <consortium name="DOE Joint Genome Institute"/>
            <person name="Vesth T.C."/>
            <person name="Nybo J."/>
            <person name="Theobald S."/>
            <person name="Brandl J."/>
            <person name="Frisvad J.C."/>
            <person name="Nielsen K.F."/>
            <person name="Lyhne E.K."/>
            <person name="Kogle M.E."/>
            <person name="Kuo A."/>
            <person name="Riley R."/>
            <person name="Clum A."/>
            <person name="Nolan M."/>
            <person name="Lipzen A."/>
            <person name="Salamov A."/>
            <person name="Henrissat B."/>
            <person name="Wiebenga A."/>
            <person name="De vries R.P."/>
            <person name="Grigoriev I.V."/>
            <person name="Mortensen U.H."/>
            <person name="Andersen M.R."/>
            <person name="Baker S.E."/>
        </authorList>
    </citation>
    <scope>NUCLEOTIDE SEQUENCE</scope>
    <source>
        <strain evidence="1">CBS 621.78</strain>
    </source>
</reference>
<keyword evidence="2" id="KW-1185">Reference proteome</keyword>
<evidence type="ECO:0000313" key="2">
    <source>
        <dbReference type="Proteomes" id="UP000249057"/>
    </source>
</evidence>
<protein>
    <submittedName>
        <fullName evidence="1">Uncharacterized protein</fullName>
    </submittedName>
</protein>
<proteinExistence type="predicted"/>
<dbReference type="Proteomes" id="UP000249057">
    <property type="component" value="Unassembled WGS sequence"/>
</dbReference>
<accession>A0ACD1FV31</accession>
<sequence>MVELPGGDSRIERSHEFDRLIVIEGSGIHFSRGSSGPSTTMPLLKLADECVWDVHYLIAL</sequence>
<organism evidence="1 2">
    <name type="scientific">Aspergillus brunneoviolaceus CBS 621.78</name>
    <dbReference type="NCBI Taxonomy" id="1450534"/>
    <lineage>
        <taxon>Eukaryota</taxon>
        <taxon>Fungi</taxon>
        <taxon>Dikarya</taxon>
        <taxon>Ascomycota</taxon>
        <taxon>Pezizomycotina</taxon>
        <taxon>Eurotiomycetes</taxon>
        <taxon>Eurotiomycetidae</taxon>
        <taxon>Eurotiales</taxon>
        <taxon>Aspergillaceae</taxon>
        <taxon>Aspergillus</taxon>
        <taxon>Aspergillus subgen. Circumdati</taxon>
    </lineage>
</organism>
<evidence type="ECO:0000313" key="1">
    <source>
        <dbReference type="EMBL" id="RAH40786.1"/>
    </source>
</evidence>
<dbReference type="EMBL" id="KZ825401">
    <property type="protein sequence ID" value="RAH40786.1"/>
    <property type="molecule type" value="Genomic_DNA"/>
</dbReference>
<gene>
    <name evidence="1" type="ORF">BO95DRAFT_447601</name>
</gene>